<reference evidence="4 5" key="1">
    <citation type="submission" date="2020-07" db="EMBL/GenBank/DDBJ databases">
        <title>Sequencing the genomes of 1000 actinobacteria strains.</title>
        <authorList>
            <person name="Klenk H.-P."/>
        </authorList>
    </citation>
    <scope>NUCLEOTIDE SEQUENCE [LARGE SCALE GENOMIC DNA]</scope>
    <source>
        <strain evidence="4 5">DSM 21349</strain>
    </source>
</reference>
<proteinExistence type="predicted"/>
<dbReference type="InterPro" id="IPR049449">
    <property type="entry name" value="TesB_ACOT8-like_N"/>
</dbReference>
<dbReference type="Gene3D" id="2.40.160.210">
    <property type="entry name" value="Acyl-CoA thioesterase, double hotdog domain"/>
    <property type="match status" value="1"/>
</dbReference>
<protein>
    <submittedName>
        <fullName evidence="4">Acyl-coenzyme A thioesterase PaaI-like protein</fullName>
    </submittedName>
</protein>
<accession>A0A7W3J2G0</accession>
<dbReference type="InterPro" id="IPR049450">
    <property type="entry name" value="ACOT8-like_C"/>
</dbReference>
<dbReference type="EMBL" id="JACGXA010000001">
    <property type="protein sequence ID" value="MBA8805083.1"/>
    <property type="molecule type" value="Genomic_DNA"/>
</dbReference>
<keyword evidence="5" id="KW-1185">Reference proteome</keyword>
<dbReference type="InterPro" id="IPR042171">
    <property type="entry name" value="Acyl-CoA_hotdog"/>
</dbReference>
<evidence type="ECO:0000313" key="4">
    <source>
        <dbReference type="EMBL" id="MBA8805083.1"/>
    </source>
</evidence>
<organism evidence="4 5">
    <name type="scientific">Nocardioides ginsengisegetis</name>
    <dbReference type="NCBI Taxonomy" id="661491"/>
    <lineage>
        <taxon>Bacteria</taxon>
        <taxon>Bacillati</taxon>
        <taxon>Actinomycetota</taxon>
        <taxon>Actinomycetes</taxon>
        <taxon>Propionibacteriales</taxon>
        <taxon>Nocardioidaceae</taxon>
        <taxon>Nocardioides</taxon>
    </lineage>
</organism>
<comment type="caution">
    <text evidence="4">The sequence shown here is derived from an EMBL/GenBank/DDBJ whole genome shotgun (WGS) entry which is preliminary data.</text>
</comment>
<dbReference type="AlphaFoldDB" id="A0A7W3J2G0"/>
<evidence type="ECO:0000259" key="3">
    <source>
        <dbReference type="Pfam" id="PF20789"/>
    </source>
</evidence>
<evidence type="ECO:0000313" key="5">
    <source>
        <dbReference type="Proteomes" id="UP000580910"/>
    </source>
</evidence>
<dbReference type="Pfam" id="PF13622">
    <property type="entry name" value="4HBT_3"/>
    <property type="match status" value="1"/>
</dbReference>
<dbReference type="InterPro" id="IPR029069">
    <property type="entry name" value="HotDog_dom_sf"/>
</dbReference>
<feature type="domain" description="Acyl-CoA thioesterase-like N-terminal HotDog" evidence="2">
    <location>
        <begin position="2"/>
        <end position="48"/>
    </location>
</feature>
<gene>
    <name evidence="4" type="ORF">FB382_003374</name>
</gene>
<dbReference type="SUPFAM" id="SSF54637">
    <property type="entry name" value="Thioesterase/thiol ester dehydrase-isomerase"/>
    <property type="match status" value="1"/>
</dbReference>
<sequence>MELLGPVPVATLTLSASVLRPGRSVQLVGAELHDVEAGRTVARAHAWVFPVSTSGPGQPTPLAHSPEDGETRPRPEGWHGGYLDAVEWRWIKGSVEEAGPGIVWMRPPRLVEGEETSPVQRLLACVDSASGASAALDVREWGFLNTELSVHLLRPPVGEWVCLDAETTLSTGSVGVATSAAYDGLGLVARSAQALLVVPR</sequence>
<dbReference type="Proteomes" id="UP000580910">
    <property type="component" value="Unassembled WGS sequence"/>
</dbReference>
<name>A0A7W3J2G0_9ACTN</name>
<feature type="domain" description="Acyl-CoA thioesterase-like C-terminal" evidence="3">
    <location>
        <begin position="66"/>
        <end position="197"/>
    </location>
</feature>
<evidence type="ECO:0000259" key="2">
    <source>
        <dbReference type="Pfam" id="PF13622"/>
    </source>
</evidence>
<feature type="region of interest" description="Disordered" evidence="1">
    <location>
        <begin position="50"/>
        <end position="76"/>
    </location>
</feature>
<feature type="compositionally biased region" description="Basic and acidic residues" evidence="1">
    <location>
        <begin position="65"/>
        <end position="76"/>
    </location>
</feature>
<dbReference type="Pfam" id="PF20789">
    <property type="entry name" value="4HBT_3C"/>
    <property type="match status" value="1"/>
</dbReference>
<evidence type="ECO:0000256" key="1">
    <source>
        <dbReference type="SAM" id="MobiDB-lite"/>
    </source>
</evidence>